<dbReference type="Gene3D" id="3.30.429.10">
    <property type="entry name" value="Macrophage Migration Inhibitory Factor"/>
    <property type="match status" value="1"/>
</dbReference>
<accession>A0A0E3SG86</accession>
<dbReference type="KEGG" id="mbak:MSBR3_0861"/>
<dbReference type="OrthoDB" id="135336at2157"/>
<keyword evidence="5" id="KW-1185">Reference proteome</keyword>
<sequence>MPLVDIKLIEGVFSEEEIKKLIKDVTDVVVSFMGEDLRSYTLVVVQEVKSGSWGVGGQAIGLEEVRAIQAGTSKKP</sequence>
<evidence type="ECO:0000259" key="3">
    <source>
        <dbReference type="Pfam" id="PF01361"/>
    </source>
</evidence>
<dbReference type="EC" id="5.3.2.-" evidence="4"/>
<dbReference type="PANTHER" id="PTHR35530">
    <property type="entry name" value="TAUTOMERASE-RELATED"/>
    <property type="match status" value="1"/>
</dbReference>
<dbReference type="PATRIC" id="fig|1434107.4.peg.1139"/>
<dbReference type="GeneID" id="24788356"/>
<dbReference type="GO" id="GO:0016853">
    <property type="term" value="F:isomerase activity"/>
    <property type="evidence" value="ECO:0007669"/>
    <property type="project" value="UniProtKB-KW"/>
</dbReference>
<feature type="domain" description="4-oxalocrotonate tautomerase-like" evidence="3">
    <location>
        <begin position="2"/>
        <end position="61"/>
    </location>
</feature>
<evidence type="ECO:0000313" key="4">
    <source>
        <dbReference type="EMBL" id="AKB81439.1"/>
    </source>
</evidence>
<dbReference type="RefSeq" id="WP_048106781.1">
    <property type="nucleotide sequence ID" value="NZ_CP009517.1"/>
</dbReference>
<evidence type="ECO:0000256" key="1">
    <source>
        <dbReference type="ARBA" id="ARBA00006723"/>
    </source>
</evidence>
<evidence type="ECO:0000313" key="5">
    <source>
        <dbReference type="Proteomes" id="UP000033066"/>
    </source>
</evidence>
<name>A0A0E3SG86_METBA</name>
<dbReference type="Pfam" id="PF01361">
    <property type="entry name" value="Tautomerase"/>
    <property type="match status" value="1"/>
</dbReference>
<dbReference type="InterPro" id="IPR014347">
    <property type="entry name" value="Tautomerase/MIF_sf"/>
</dbReference>
<dbReference type="AlphaFoldDB" id="A0A0E3SG86"/>
<dbReference type="SUPFAM" id="SSF55331">
    <property type="entry name" value="Tautomerase/MIF"/>
    <property type="match status" value="1"/>
</dbReference>
<organism evidence="4 5">
    <name type="scientific">Methanosarcina barkeri 3</name>
    <dbReference type="NCBI Taxonomy" id="1434107"/>
    <lineage>
        <taxon>Archaea</taxon>
        <taxon>Methanobacteriati</taxon>
        <taxon>Methanobacteriota</taxon>
        <taxon>Stenosarchaea group</taxon>
        <taxon>Methanomicrobia</taxon>
        <taxon>Methanosarcinales</taxon>
        <taxon>Methanosarcinaceae</taxon>
        <taxon>Methanosarcina</taxon>
    </lineage>
</organism>
<dbReference type="Proteomes" id="UP000033066">
    <property type="component" value="Chromosome"/>
</dbReference>
<dbReference type="InterPro" id="IPR004370">
    <property type="entry name" value="4-OT-like_dom"/>
</dbReference>
<comment type="similarity">
    <text evidence="1">Belongs to the 4-oxalocrotonate tautomerase family.</text>
</comment>
<gene>
    <name evidence="4" type="ORF">MSBR3_0861</name>
</gene>
<dbReference type="EMBL" id="CP009517">
    <property type="protein sequence ID" value="AKB81439.1"/>
    <property type="molecule type" value="Genomic_DNA"/>
</dbReference>
<keyword evidence="2 4" id="KW-0413">Isomerase</keyword>
<proteinExistence type="inferred from homology"/>
<dbReference type="PANTHER" id="PTHR35530:SF2">
    <property type="entry name" value="BSL4019 PROTEIN"/>
    <property type="match status" value="1"/>
</dbReference>
<protein>
    <submittedName>
        <fullName evidence="4">4-oxalocrotonate tautomerase</fullName>
        <ecNumber evidence="4">5.3.2.-</ecNumber>
    </submittedName>
</protein>
<reference evidence="4" key="1">
    <citation type="submission" date="2014-07" db="EMBL/GenBank/DDBJ databases">
        <title>Methanogenic archaea and the global carbon cycle.</title>
        <authorList>
            <person name="Henriksen J.R."/>
            <person name="Luke J."/>
            <person name="Reinhart S."/>
            <person name="Benedict M.N."/>
            <person name="Youngblut N.D."/>
            <person name="Metcalf M.E."/>
            <person name="Whitaker R.J."/>
            <person name="Metcalf W.W."/>
        </authorList>
    </citation>
    <scope>NUCLEOTIDE SEQUENCE [LARGE SCALE GENOMIC DNA]</scope>
    <source>
        <strain evidence="4">3</strain>
    </source>
</reference>
<evidence type="ECO:0000256" key="2">
    <source>
        <dbReference type="ARBA" id="ARBA00023235"/>
    </source>
</evidence>
<dbReference type="HOGENOM" id="CLU_148073_4_1_2"/>